<dbReference type="GO" id="GO:0009908">
    <property type="term" value="P:flower development"/>
    <property type="evidence" value="ECO:0007669"/>
    <property type="project" value="UniProtKB-KW"/>
</dbReference>
<feature type="region of interest" description="Disordered" evidence="7">
    <location>
        <begin position="1"/>
        <end position="36"/>
    </location>
</feature>
<dbReference type="OMA" id="KAPGRED"/>
<evidence type="ECO:0000313" key="9">
    <source>
        <dbReference type="Proteomes" id="UP000324705"/>
    </source>
</evidence>
<dbReference type="Proteomes" id="UP000324705">
    <property type="component" value="Chromosome 3A"/>
</dbReference>
<keyword evidence="3" id="KW-0221">Differentiation</keyword>
<dbReference type="Gramene" id="TRITD3Av1G282230.1">
    <property type="protein sequence ID" value="TRITD3Av1G282230.1"/>
    <property type="gene ID" value="TRITD3Av1G282230"/>
</dbReference>
<keyword evidence="9" id="KW-1185">Reference proteome</keyword>
<evidence type="ECO:0000256" key="3">
    <source>
        <dbReference type="ARBA" id="ARBA00022782"/>
    </source>
</evidence>
<comment type="similarity">
    <text evidence="1">Belongs to the FLX family.</text>
</comment>
<protein>
    <recommendedName>
        <fullName evidence="10">Protein FLX-like 3</fullName>
    </recommendedName>
</protein>
<dbReference type="PANTHER" id="PTHR33405:SF27">
    <property type="entry name" value="PROTEIN FLX-LIKE 3"/>
    <property type="match status" value="1"/>
</dbReference>
<evidence type="ECO:0000256" key="4">
    <source>
        <dbReference type="ARBA" id="ARBA00023054"/>
    </source>
</evidence>
<dbReference type="GO" id="GO:0030154">
    <property type="term" value="P:cell differentiation"/>
    <property type="evidence" value="ECO:0007669"/>
    <property type="project" value="UniProtKB-KW"/>
</dbReference>
<sequence>MVASKEEDPGRKVEGKTAADEEKAPGREDGGDCSRWQGRRFGWIGRLAADEQEGRQRIGREYYEEPRVFRDGPPPRLARERSVSPRRFEGELSSRRGELRRIRDDNQHLVDEIVGLRQAMSRLKEDLHSSSQVIPKLRAEKELESRELTQRNLKLEAELRSLEPLRQDALQLRSEAGSLESLRQELNAKVQGLTKELEQQSSENQRIPAMIAERDDLRQELIRARAALDYEKNAKPELMAQVQAVEKDLVSMAQESEKLRAEIEKRRAQPPRVSGYGAYGPPPGMGLQGMYDSGYNTYTDRRHVGVHCRDKLPDISGTEACGCWYLVQKIVTLDAHWPL</sequence>
<feature type="compositionally biased region" description="Basic and acidic residues" evidence="7">
    <location>
        <begin position="1"/>
        <end position="32"/>
    </location>
</feature>
<dbReference type="AlphaFoldDB" id="A0A9R0S227"/>
<dbReference type="EMBL" id="LT934115">
    <property type="protein sequence ID" value="VAH70170.1"/>
    <property type="molecule type" value="Genomic_DNA"/>
</dbReference>
<feature type="coiled-coil region" evidence="6">
    <location>
        <begin position="106"/>
        <end position="203"/>
    </location>
</feature>
<keyword evidence="5" id="KW-0287">Flowering</keyword>
<dbReference type="PANTHER" id="PTHR33405">
    <property type="entry name" value="PROTEIN FLX-LIKE 2"/>
    <property type="match status" value="1"/>
</dbReference>
<keyword evidence="4 6" id="KW-0175">Coiled coil</keyword>
<evidence type="ECO:0000256" key="6">
    <source>
        <dbReference type="SAM" id="Coils"/>
    </source>
</evidence>
<feature type="coiled-coil region" evidence="6">
    <location>
        <begin position="242"/>
        <end position="269"/>
    </location>
</feature>
<evidence type="ECO:0000256" key="7">
    <source>
        <dbReference type="SAM" id="MobiDB-lite"/>
    </source>
</evidence>
<organism evidence="8 9">
    <name type="scientific">Triticum turgidum subsp. durum</name>
    <name type="common">Durum wheat</name>
    <name type="synonym">Triticum durum</name>
    <dbReference type="NCBI Taxonomy" id="4567"/>
    <lineage>
        <taxon>Eukaryota</taxon>
        <taxon>Viridiplantae</taxon>
        <taxon>Streptophyta</taxon>
        <taxon>Embryophyta</taxon>
        <taxon>Tracheophyta</taxon>
        <taxon>Spermatophyta</taxon>
        <taxon>Magnoliopsida</taxon>
        <taxon>Liliopsida</taxon>
        <taxon>Poales</taxon>
        <taxon>Poaceae</taxon>
        <taxon>BOP clade</taxon>
        <taxon>Pooideae</taxon>
        <taxon>Triticodae</taxon>
        <taxon>Triticeae</taxon>
        <taxon>Triticinae</taxon>
        <taxon>Triticum</taxon>
    </lineage>
</organism>
<dbReference type="InterPro" id="IPR040353">
    <property type="entry name" value="FLX/FLX-like"/>
</dbReference>
<evidence type="ECO:0008006" key="10">
    <source>
        <dbReference type="Google" id="ProtNLM"/>
    </source>
</evidence>
<evidence type="ECO:0000256" key="2">
    <source>
        <dbReference type="ARBA" id="ARBA00022473"/>
    </source>
</evidence>
<proteinExistence type="inferred from homology"/>
<evidence type="ECO:0000256" key="1">
    <source>
        <dbReference type="ARBA" id="ARBA00005405"/>
    </source>
</evidence>
<feature type="compositionally biased region" description="Basic and acidic residues" evidence="7">
    <location>
        <begin position="77"/>
        <end position="89"/>
    </location>
</feature>
<keyword evidence="2" id="KW-0217">Developmental protein</keyword>
<gene>
    <name evidence="8" type="ORF">TRITD_3Av1G282230</name>
</gene>
<feature type="region of interest" description="Disordered" evidence="7">
    <location>
        <begin position="66"/>
        <end position="89"/>
    </location>
</feature>
<reference evidence="8 9" key="1">
    <citation type="submission" date="2017-09" db="EMBL/GenBank/DDBJ databases">
        <authorList>
            <consortium name="International Durum Wheat Genome Sequencing Consortium (IDWGSC)"/>
            <person name="Milanesi L."/>
        </authorList>
    </citation>
    <scope>NUCLEOTIDE SEQUENCE [LARGE SCALE GENOMIC DNA]</scope>
    <source>
        <strain evidence="9">cv. Svevo</strain>
    </source>
</reference>
<evidence type="ECO:0000313" key="8">
    <source>
        <dbReference type="EMBL" id="VAH70170.1"/>
    </source>
</evidence>
<evidence type="ECO:0000256" key="5">
    <source>
        <dbReference type="ARBA" id="ARBA00023089"/>
    </source>
</evidence>
<accession>A0A9R0S227</accession>
<name>A0A9R0S227_TRITD</name>